<evidence type="ECO:0000313" key="2">
    <source>
        <dbReference type="EMBL" id="KAK4173134.1"/>
    </source>
</evidence>
<dbReference type="AlphaFoldDB" id="A0AAN6W0D0"/>
<accession>A0AAN6W0D0</accession>
<reference evidence="2" key="1">
    <citation type="journal article" date="2023" name="Mol. Phylogenet. Evol.">
        <title>Genome-scale phylogeny and comparative genomics of the fungal order Sordariales.</title>
        <authorList>
            <person name="Hensen N."/>
            <person name="Bonometti L."/>
            <person name="Westerberg I."/>
            <person name="Brannstrom I.O."/>
            <person name="Guillou S."/>
            <person name="Cros-Aarteil S."/>
            <person name="Calhoun S."/>
            <person name="Haridas S."/>
            <person name="Kuo A."/>
            <person name="Mondo S."/>
            <person name="Pangilinan J."/>
            <person name="Riley R."/>
            <person name="LaButti K."/>
            <person name="Andreopoulos B."/>
            <person name="Lipzen A."/>
            <person name="Chen C."/>
            <person name="Yan M."/>
            <person name="Daum C."/>
            <person name="Ng V."/>
            <person name="Clum A."/>
            <person name="Steindorff A."/>
            <person name="Ohm R.A."/>
            <person name="Martin F."/>
            <person name="Silar P."/>
            <person name="Natvig D.O."/>
            <person name="Lalanne C."/>
            <person name="Gautier V."/>
            <person name="Ament-Velasquez S.L."/>
            <person name="Kruys A."/>
            <person name="Hutchinson M.I."/>
            <person name="Powell A.J."/>
            <person name="Barry K."/>
            <person name="Miller A.N."/>
            <person name="Grigoriev I.V."/>
            <person name="Debuchy R."/>
            <person name="Gladieux P."/>
            <person name="Hiltunen Thoren M."/>
            <person name="Johannesson H."/>
        </authorList>
    </citation>
    <scope>NUCLEOTIDE SEQUENCE</scope>
    <source>
        <strain evidence="2">CBS 892.96</strain>
    </source>
</reference>
<reference evidence="2" key="2">
    <citation type="submission" date="2023-05" db="EMBL/GenBank/DDBJ databases">
        <authorList>
            <consortium name="Lawrence Berkeley National Laboratory"/>
            <person name="Steindorff A."/>
            <person name="Hensen N."/>
            <person name="Bonometti L."/>
            <person name="Westerberg I."/>
            <person name="Brannstrom I.O."/>
            <person name="Guillou S."/>
            <person name="Cros-Aarteil S."/>
            <person name="Calhoun S."/>
            <person name="Haridas S."/>
            <person name="Kuo A."/>
            <person name="Mondo S."/>
            <person name="Pangilinan J."/>
            <person name="Riley R."/>
            <person name="Labutti K."/>
            <person name="Andreopoulos B."/>
            <person name="Lipzen A."/>
            <person name="Chen C."/>
            <person name="Yanf M."/>
            <person name="Daum C."/>
            <person name="Ng V."/>
            <person name="Clum A."/>
            <person name="Ohm R."/>
            <person name="Martin F."/>
            <person name="Silar P."/>
            <person name="Natvig D."/>
            <person name="Lalanne C."/>
            <person name="Gautier V."/>
            <person name="Ament-Velasquez S.L."/>
            <person name="Kruys A."/>
            <person name="Hutchinson M.I."/>
            <person name="Powell A.J."/>
            <person name="Barry K."/>
            <person name="Miller A.N."/>
            <person name="Grigoriev I.V."/>
            <person name="Debuchy R."/>
            <person name="Gladieux P."/>
            <person name="Thoren M.H."/>
            <person name="Johannesson H."/>
        </authorList>
    </citation>
    <scope>NUCLEOTIDE SEQUENCE</scope>
    <source>
        <strain evidence="2">CBS 892.96</strain>
    </source>
</reference>
<feature type="compositionally biased region" description="Polar residues" evidence="1">
    <location>
        <begin position="58"/>
        <end position="76"/>
    </location>
</feature>
<gene>
    <name evidence="2" type="ORF">QBC36DRAFT_303917</name>
</gene>
<protein>
    <submittedName>
        <fullName evidence="2">Uncharacterized protein</fullName>
    </submittedName>
</protein>
<dbReference type="EMBL" id="MU866366">
    <property type="protein sequence ID" value="KAK4173134.1"/>
    <property type="molecule type" value="Genomic_DNA"/>
</dbReference>
<name>A0AAN6W0D0_9PEZI</name>
<comment type="caution">
    <text evidence="2">The sequence shown here is derived from an EMBL/GenBank/DDBJ whole genome shotgun (WGS) entry which is preliminary data.</text>
</comment>
<proteinExistence type="predicted"/>
<feature type="region of interest" description="Disordered" evidence="1">
    <location>
        <begin position="32"/>
        <end position="83"/>
    </location>
</feature>
<evidence type="ECO:0000313" key="3">
    <source>
        <dbReference type="Proteomes" id="UP001302321"/>
    </source>
</evidence>
<dbReference type="Proteomes" id="UP001302321">
    <property type="component" value="Unassembled WGS sequence"/>
</dbReference>
<organism evidence="2 3">
    <name type="scientific">Triangularia setosa</name>
    <dbReference type="NCBI Taxonomy" id="2587417"/>
    <lineage>
        <taxon>Eukaryota</taxon>
        <taxon>Fungi</taxon>
        <taxon>Dikarya</taxon>
        <taxon>Ascomycota</taxon>
        <taxon>Pezizomycotina</taxon>
        <taxon>Sordariomycetes</taxon>
        <taxon>Sordariomycetidae</taxon>
        <taxon>Sordariales</taxon>
        <taxon>Podosporaceae</taxon>
        <taxon>Triangularia</taxon>
    </lineage>
</organism>
<sequence length="237" mass="25860">MLFDTWIFDSRKMTNAIIRQFLDIASRSRTPSALSESSDWDDAQIGKTGDWASDHYSDSGSEQWTLSGSDAESTTSIDDEAEAETETAVQERITAMMDAGAAHSQVGEVVTEPDCACSRCSLSCAGVDPSLDTHSCPPAHPSPGYRASEFPVPEARADLATQYYTLVSRLESSLASELSALPPASPPTPPSPSFDIVIERFGVYNKAYHTAVEVNRLYHLNYGLRPRGLLTPLHDWI</sequence>
<evidence type="ECO:0000256" key="1">
    <source>
        <dbReference type="SAM" id="MobiDB-lite"/>
    </source>
</evidence>
<keyword evidence="3" id="KW-1185">Reference proteome</keyword>